<protein>
    <submittedName>
        <fullName evidence="3">Uncharacterized protein</fullName>
    </submittedName>
</protein>
<comment type="caution">
    <text evidence="3">The sequence shown here is derived from an EMBL/GenBank/DDBJ whole genome shotgun (WGS) entry which is preliminary data.</text>
</comment>
<evidence type="ECO:0000256" key="2">
    <source>
        <dbReference type="SAM" id="SignalP"/>
    </source>
</evidence>
<proteinExistence type="predicted"/>
<accession>A0A9D4C2V5</accession>
<dbReference type="Proteomes" id="UP000828390">
    <property type="component" value="Unassembled WGS sequence"/>
</dbReference>
<feature type="signal peptide" evidence="2">
    <location>
        <begin position="1"/>
        <end position="17"/>
    </location>
</feature>
<keyword evidence="4" id="KW-1185">Reference proteome</keyword>
<feature type="compositionally biased region" description="Basic and acidic residues" evidence="1">
    <location>
        <begin position="101"/>
        <end position="114"/>
    </location>
</feature>
<dbReference type="EMBL" id="JAIWYP010000013">
    <property type="protein sequence ID" value="KAH3716333.1"/>
    <property type="molecule type" value="Genomic_DNA"/>
</dbReference>
<reference evidence="3" key="2">
    <citation type="submission" date="2020-11" db="EMBL/GenBank/DDBJ databases">
        <authorList>
            <person name="McCartney M.A."/>
            <person name="Auch B."/>
            <person name="Kono T."/>
            <person name="Mallez S."/>
            <person name="Becker A."/>
            <person name="Gohl D.M."/>
            <person name="Silverstein K.A.T."/>
            <person name="Koren S."/>
            <person name="Bechman K.B."/>
            <person name="Herman A."/>
            <person name="Abrahante J.E."/>
            <person name="Garbe J."/>
        </authorList>
    </citation>
    <scope>NUCLEOTIDE SEQUENCE</scope>
    <source>
        <strain evidence="3">Duluth1</strain>
        <tissue evidence="3">Whole animal</tissue>
    </source>
</reference>
<organism evidence="3 4">
    <name type="scientific">Dreissena polymorpha</name>
    <name type="common">Zebra mussel</name>
    <name type="synonym">Mytilus polymorpha</name>
    <dbReference type="NCBI Taxonomy" id="45954"/>
    <lineage>
        <taxon>Eukaryota</taxon>
        <taxon>Metazoa</taxon>
        <taxon>Spiralia</taxon>
        <taxon>Lophotrochozoa</taxon>
        <taxon>Mollusca</taxon>
        <taxon>Bivalvia</taxon>
        <taxon>Autobranchia</taxon>
        <taxon>Heteroconchia</taxon>
        <taxon>Euheterodonta</taxon>
        <taxon>Imparidentia</taxon>
        <taxon>Neoheterodontei</taxon>
        <taxon>Myida</taxon>
        <taxon>Dreissenoidea</taxon>
        <taxon>Dreissenidae</taxon>
        <taxon>Dreissena</taxon>
    </lineage>
</organism>
<reference evidence="3" key="1">
    <citation type="journal article" date="2019" name="bioRxiv">
        <title>The Genome of the Zebra Mussel, Dreissena polymorpha: A Resource for Invasive Species Research.</title>
        <authorList>
            <person name="McCartney M.A."/>
            <person name="Auch B."/>
            <person name="Kono T."/>
            <person name="Mallez S."/>
            <person name="Zhang Y."/>
            <person name="Obille A."/>
            <person name="Becker A."/>
            <person name="Abrahante J.E."/>
            <person name="Garbe J."/>
            <person name="Badalamenti J.P."/>
            <person name="Herman A."/>
            <person name="Mangelson H."/>
            <person name="Liachko I."/>
            <person name="Sullivan S."/>
            <person name="Sone E.D."/>
            <person name="Koren S."/>
            <person name="Silverstein K.A.T."/>
            <person name="Beckman K.B."/>
            <person name="Gohl D.M."/>
        </authorList>
    </citation>
    <scope>NUCLEOTIDE SEQUENCE</scope>
    <source>
        <strain evidence="3">Duluth1</strain>
        <tissue evidence="3">Whole animal</tissue>
    </source>
</reference>
<evidence type="ECO:0000313" key="3">
    <source>
        <dbReference type="EMBL" id="KAH3716333.1"/>
    </source>
</evidence>
<evidence type="ECO:0000313" key="4">
    <source>
        <dbReference type="Proteomes" id="UP000828390"/>
    </source>
</evidence>
<feature type="region of interest" description="Disordered" evidence="1">
    <location>
        <begin position="90"/>
        <end position="114"/>
    </location>
</feature>
<name>A0A9D4C2V5_DREPO</name>
<feature type="chain" id="PRO_5039665215" evidence="2">
    <location>
        <begin position="18"/>
        <end position="238"/>
    </location>
</feature>
<gene>
    <name evidence="3" type="ORF">DPMN_059054</name>
</gene>
<keyword evidence="2" id="KW-0732">Signal</keyword>
<dbReference type="AlphaFoldDB" id="A0A9D4C2V5"/>
<evidence type="ECO:0000256" key="1">
    <source>
        <dbReference type="SAM" id="MobiDB-lite"/>
    </source>
</evidence>
<sequence>MLQLRLLLLLMMNRLQTLKNTKELNCSLRPEYIIRTNVLTKFHEDRTKNVTKRALIRINYPIPGGHVFQHQQTGTIFKLAQDIIHRSSRRYPHYQPCTSRPGRESPAEDFHEALSKESPSGMVIVRRWIDRIGELQRAALFIQRVPSSVEPDVFPADIADSQNLKGPQSGMWFTTMLEEGREKRRLQHTGRTGKTLGRDMGQDFEGWHYTNNGSVPGWRYTVSSTSWGIRSEVRVDGW</sequence>